<name>A0A077AVW9_9PROT</name>
<evidence type="ECO:0000259" key="2">
    <source>
        <dbReference type="PROSITE" id="PS50110"/>
    </source>
</evidence>
<reference evidence="3 4" key="1">
    <citation type="submission" date="2014-07" db="EMBL/GenBank/DDBJ databases">
        <title>Comparative genomic insights into amoeba endosymbionts belonging to the families of Holosporaceae and Candidatus Midichloriaceae within Rickettsiales.</title>
        <authorList>
            <person name="Wang Z."/>
            <person name="Wu M."/>
        </authorList>
    </citation>
    <scope>NUCLEOTIDE SEQUENCE [LARGE SCALE GENOMIC DNA]</scope>
    <source>
        <strain evidence="3">PRA3</strain>
    </source>
</reference>
<evidence type="ECO:0000313" key="4">
    <source>
        <dbReference type="Proteomes" id="UP000028926"/>
    </source>
</evidence>
<dbReference type="eggNOG" id="COG3437">
    <property type="taxonomic scope" value="Bacteria"/>
</dbReference>
<gene>
    <name evidence="3" type="ORF">ID47_06975</name>
</gene>
<dbReference type="PROSITE" id="PS50110">
    <property type="entry name" value="RESPONSE_REGULATORY"/>
    <property type="match status" value="1"/>
</dbReference>
<evidence type="ECO:0000256" key="1">
    <source>
        <dbReference type="PROSITE-ProRule" id="PRU00169"/>
    </source>
</evidence>
<dbReference type="Pfam" id="PF00072">
    <property type="entry name" value="Response_reg"/>
    <property type="match status" value="1"/>
</dbReference>
<dbReference type="SUPFAM" id="SSF52172">
    <property type="entry name" value="CheY-like"/>
    <property type="match status" value="1"/>
</dbReference>
<dbReference type="InterPro" id="IPR011006">
    <property type="entry name" value="CheY-like_superfamily"/>
</dbReference>
<dbReference type="OrthoDB" id="9796100at2"/>
<dbReference type="Gene3D" id="3.40.50.2300">
    <property type="match status" value="1"/>
</dbReference>
<dbReference type="HOGENOM" id="CLU_070076_0_0_5"/>
<keyword evidence="1" id="KW-0597">Phosphoprotein</keyword>
<dbReference type="EMBL" id="CP008941">
    <property type="protein sequence ID" value="AIK96541.1"/>
    <property type="molecule type" value="Genomic_DNA"/>
</dbReference>
<accession>A0A077AVW9</accession>
<dbReference type="Proteomes" id="UP000028926">
    <property type="component" value="Chromosome"/>
</dbReference>
<protein>
    <recommendedName>
        <fullName evidence="2">Response regulatory domain-containing protein</fullName>
    </recommendedName>
</protein>
<dbReference type="GO" id="GO:0000160">
    <property type="term" value="P:phosphorelay signal transduction system"/>
    <property type="evidence" value="ECO:0007669"/>
    <property type="project" value="InterPro"/>
</dbReference>
<sequence>MNSLLGCYFPTTVIFVDDDRGVLKVTNSFLNDDVANYDFFTDPYKALELINRSISTDFIASNISSSEARIYEMYKTMYNAKRHEEVSTVIVDFQMPAMNGLEFCEKIENPYIRKILYTGVADEDLAVHAFNKGLIHGYIKKQDPNKSKVINDFIKTSQVAYFRTLTDVLVGSVFKEINSTNPEETAFYDPVFIKYFDALVKKHNICEYYINEVVGGFICISRKGELSTLYAFTAETLEDNQINTHAILRDLIDLEDPAYAALTKDIEENRKTMCFPFYGESFIDIDVHNWKNHIHSLDIIEGNQPYYVAYVSHPGLEKDLNLYSFEQSQEAR</sequence>
<organism evidence="3 4">
    <name type="scientific">Candidatus Odyssella acanthamoebae</name>
    <dbReference type="NCBI Taxonomy" id="91604"/>
    <lineage>
        <taxon>Bacteria</taxon>
        <taxon>Pseudomonadati</taxon>
        <taxon>Pseudomonadota</taxon>
        <taxon>Alphaproteobacteria</taxon>
        <taxon>Holosporales</taxon>
        <taxon>Candidatus Paracaedibacteraceae</taxon>
        <taxon>Candidatus Odyssella</taxon>
    </lineage>
</organism>
<feature type="domain" description="Response regulatory" evidence="2">
    <location>
        <begin position="12"/>
        <end position="155"/>
    </location>
</feature>
<proteinExistence type="predicted"/>
<feature type="modified residue" description="4-aspartylphosphate" evidence="1">
    <location>
        <position position="92"/>
    </location>
</feature>
<dbReference type="STRING" id="91604.ID47_06975"/>
<dbReference type="AlphaFoldDB" id="A0A077AVW9"/>
<dbReference type="KEGG" id="paca:ID47_06975"/>
<keyword evidence="4" id="KW-1185">Reference proteome</keyword>
<dbReference type="RefSeq" id="WP_038465049.1">
    <property type="nucleotide sequence ID" value="NZ_CP008941.1"/>
</dbReference>
<dbReference type="InterPro" id="IPR001789">
    <property type="entry name" value="Sig_transdc_resp-reg_receiver"/>
</dbReference>
<evidence type="ECO:0000313" key="3">
    <source>
        <dbReference type="EMBL" id="AIK96541.1"/>
    </source>
</evidence>